<keyword evidence="2" id="KW-1185">Reference proteome</keyword>
<name>W9CB16_SCLBF</name>
<dbReference type="Proteomes" id="UP000019487">
    <property type="component" value="Unassembled WGS sequence"/>
</dbReference>
<dbReference type="AlphaFoldDB" id="W9CB16"/>
<evidence type="ECO:0000313" key="2">
    <source>
        <dbReference type="Proteomes" id="UP000019487"/>
    </source>
</evidence>
<evidence type="ECO:0000313" key="1">
    <source>
        <dbReference type="EMBL" id="ESZ93041.1"/>
    </source>
</evidence>
<organism evidence="1 2">
    <name type="scientific">Sclerotinia borealis (strain F-4128)</name>
    <dbReference type="NCBI Taxonomy" id="1432307"/>
    <lineage>
        <taxon>Eukaryota</taxon>
        <taxon>Fungi</taxon>
        <taxon>Dikarya</taxon>
        <taxon>Ascomycota</taxon>
        <taxon>Pezizomycotina</taxon>
        <taxon>Leotiomycetes</taxon>
        <taxon>Helotiales</taxon>
        <taxon>Sclerotiniaceae</taxon>
        <taxon>Sclerotinia</taxon>
    </lineage>
</organism>
<proteinExistence type="predicted"/>
<reference evidence="1 2" key="1">
    <citation type="journal article" date="2014" name="Genome Announc.">
        <title>Draft genome sequence of Sclerotinia borealis, a psychrophilic plant pathogenic fungus.</title>
        <authorList>
            <person name="Mardanov A.V."/>
            <person name="Beletsky A.V."/>
            <person name="Kadnikov V.V."/>
            <person name="Ignatov A.N."/>
            <person name="Ravin N.V."/>
        </authorList>
    </citation>
    <scope>NUCLEOTIDE SEQUENCE [LARGE SCALE GENOMIC DNA]</scope>
    <source>
        <strain evidence="2">F-4157</strain>
    </source>
</reference>
<accession>W9CB16</accession>
<comment type="caution">
    <text evidence="1">The sequence shown here is derived from an EMBL/GenBank/DDBJ whole genome shotgun (WGS) entry which is preliminary data.</text>
</comment>
<dbReference type="HOGENOM" id="CLU_1256696_0_0_1"/>
<sequence>MCIETRYRYLGCGHGYSRGDLGLRLRSSPRLGFGGGGTSGIIFCKRGLNGKLNGKRVLDMGYVGREEDVQGEGDVVGDVEEGVVEDVVGERREWEWKWEELQMIQMIQRVWWIGCARKKGRVRYWGGVCGVCEGVDVDVGMARKETGGKLCGLEGRMRNRGVMWRGNRGGRNRGGGMGRSARFKGKRGNGTENVNYRVEKEWRGRYWEKWWMIPTYSGGV</sequence>
<dbReference type="EMBL" id="AYSA01000343">
    <property type="protein sequence ID" value="ESZ93041.1"/>
    <property type="molecule type" value="Genomic_DNA"/>
</dbReference>
<gene>
    <name evidence="1" type="ORF">SBOR_6562</name>
</gene>
<protein>
    <submittedName>
        <fullName evidence="1">Uncharacterized protein</fullName>
    </submittedName>
</protein>